<evidence type="ECO:0000313" key="1">
    <source>
        <dbReference type="EnsemblPlants" id="Solyc02g091627.1.1"/>
    </source>
</evidence>
<dbReference type="InterPro" id="IPR036890">
    <property type="entry name" value="HATPase_C_sf"/>
</dbReference>
<keyword evidence="2" id="KW-1185">Reference proteome</keyword>
<accession>A0A3Q7FAX8</accession>
<proteinExistence type="predicted"/>
<dbReference type="EnsemblPlants" id="Solyc02g091627.1.1">
    <property type="protein sequence ID" value="Solyc02g091627.1.1"/>
    <property type="gene ID" value="Solyc02g091627.1"/>
</dbReference>
<dbReference type="InParanoid" id="A0A3Q7FAX8"/>
<dbReference type="Gramene" id="Solyc02g091627.1.1">
    <property type="protein sequence ID" value="Solyc02g091627.1.1"/>
    <property type="gene ID" value="Solyc02g091627.1"/>
</dbReference>
<sequence length="135" mass="15225">MRMWRVCLMWKLNRTLYDFTRVVEELVFNSLDADTTKTVYVSVSLFLSSSVMLHFRLTILTIVSYACFTPATSNYCLSDDMHAFPASFGLKGEALGSTSDISLLEIVTKSHGRPDGYRNFLKGRFCRQDVGATGN</sequence>
<reference evidence="1" key="1">
    <citation type="journal article" date="2012" name="Nature">
        <title>The tomato genome sequence provides insights into fleshy fruit evolution.</title>
        <authorList>
            <consortium name="Tomato Genome Consortium"/>
        </authorList>
    </citation>
    <scope>NUCLEOTIDE SEQUENCE [LARGE SCALE GENOMIC DNA]</scope>
    <source>
        <strain evidence="1">cv. Heinz 1706</strain>
    </source>
</reference>
<dbReference type="PaxDb" id="4081-Solyc02g091620.1.1"/>
<dbReference type="Proteomes" id="UP000004994">
    <property type="component" value="Chromosome 2"/>
</dbReference>
<dbReference type="STRING" id="4081.A0A3Q7FAX8"/>
<dbReference type="SUPFAM" id="SSF55874">
    <property type="entry name" value="ATPase domain of HSP90 chaperone/DNA topoisomerase II/histidine kinase"/>
    <property type="match status" value="1"/>
</dbReference>
<reference evidence="1" key="2">
    <citation type="submission" date="2019-01" db="UniProtKB">
        <authorList>
            <consortium name="EnsemblPlants"/>
        </authorList>
    </citation>
    <scope>IDENTIFICATION</scope>
    <source>
        <strain evidence="1">cv. Heinz 1706</strain>
    </source>
</reference>
<protein>
    <submittedName>
        <fullName evidence="1">Uncharacterized protein</fullName>
    </submittedName>
</protein>
<dbReference type="Gene3D" id="3.30.565.10">
    <property type="entry name" value="Histidine kinase-like ATPase, C-terminal domain"/>
    <property type="match status" value="1"/>
</dbReference>
<dbReference type="AlphaFoldDB" id="A0A3Q7FAX8"/>
<evidence type="ECO:0000313" key="2">
    <source>
        <dbReference type="Proteomes" id="UP000004994"/>
    </source>
</evidence>
<organism evidence="1">
    <name type="scientific">Solanum lycopersicum</name>
    <name type="common">Tomato</name>
    <name type="synonym">Lycopersicon esculentum</name>
    <dbReference type="NCBI Taxonomy" id="4081"/>
    <lineage>
        <taxon>Eukaryota</taxon>
        <taxon>Viridiplantae</taxon>
        <taxon>Streptophyta</taxon>
        <taxon>Embryophyta</taxon>
        <taxon>Tracheophyta</taxon>
        <taxon>Spermatophyta</taxon>
        <taxon>Magnoliopsida</taxon>
        <taxon>eudicotyledons</taxon>
        <taxon>Gunneridae</taxon>
        <taxon>Pentapetalae</taxon>
        <taxon>asterids</taxon>
        <taxon>lamiids</taxon>
        <taxon>Solanales</taxon>
        <taxon>Solanaceae</taxon>
        <taxon>Solanoideae</taxon>
        <taxon>Solaneae</taxon>
        <taxon>Solanum</taxon>
        <taxon>Solanum subgen. Lycopersicon</taxon>
    </lineage>
</organism>
<name>A0A3Q7FAX8_SOLLC</name>